<accession>A0A7Z1AVS5</accession>
<dbReference type="OrthoDB" id="9805001at2"/>
<comment type="caution">
    <text evidence="16">The sequence shown here is derived from an EMBL/GenBank/DDBJ whole genome shotgun (WGS) entry which is preliminary data.</text>
</comment>
<feature type="active site" description="Schiff-base intermediate with substrate" evidence="11">
    <location>
        <position position="248"/>
    </location>
</feature>
<feature type="binding site" evidence="12">
    <location>
        <position position="217"/>
    </location>
    <ligand>
        <name>5-aminolevulinate</name>
        <dbReference type="ChEBI" id="CHEBI:356416"/>
        <label>1</label>
    </ligand>
</feature>
<evidence type="ECO:0000256" key="3">
    <source>
        <dbReference type="ARBA" id="ARBA00011823"/>
    </source>
</evidence>
<dbReference type="InterPro" id="IPR013785">
    <property type="entry name" value="Aldolase_TIM"/>
</dbReference>
<keyword evidence="8 14" id="KW-0627">Porphyrin biosynthesis</keyword>
<protein>
    <recommendedName>
        <fullName evidence="5 14">Delta-aminolevulinic acid dehydratase</fullName>
        <ecNumber evidence="4 14">4.2.1.24</ecNumber>
    </recommendedName>
</protein>
<organism evidence="16 17">
    <name type="scientific">Actinophytocola xinjiangensis</name>
    <dbReference type="NCBI Taxonomy" id="485602"/>
    <lineage>
        <taxon>Bacteria</taxon>
        <taxon>Bacillati</taxon>
        <taxon>Actinomycetota</taxon>
        <taxon>Actinomycetes</taxon>
        <taxon>Pseudonocardiales</taxon>
        <taxon>Pseudonocardiaceae</taxon>
    </lineage>
</organism>
<dbReference type="UniPathway" id="UPA00251">
    <property type="reaction ID" value="UER00318"/>
</dbReference>
<evidence type="ECO:0000256" key="13">
    <source>
        <dbReference type="PIRSR" id="PIRSR001415-5"/>
    </source>
</evidence>
<dbReference type="SMART" id="SM01004">
    <property type="entry name" value="ALAD"/>
    <property type="match status" value="1"/>
</dbReference>
<dbReference type="InterPro" id="IPR030656">
    <property type="entry name" value="ALAD_AS"/>
</dbReference>
<dbReference type="CDD" id="cd00384">
    <property type="entry name" value="ALAD_PBGS"/>
    <property type="match status" value="1"/>
</dbReference>
<evidence type="ECO:0000256" key="14">
    <source>
        <dbReference type="RuleBase" id="RU000515"/>
    </source>
</evidence>
<evidence type="ECO:0000256" key="4">
    <source>
        <dbReference type="ARBA" id="ARBA00012053"/>
    </source>
</evidence>
<evidence type="ECO:0000313" key="17">
    <source>
        <dbReference type="Proteomes" id="UP000185696"/>
    </source>
</evidence>
<keyword evidence="13" id="KW-0460">Magnesium</keyword>
<dbReference type="GO" id="GO:0005829">
    <property type="term" value="C:cytosol"/>
    <property type="evidence" value="ECO:0007669"/>
    <property type="project" value="TreeGrafter"/>
</dbReference>
<feature type="binding site" evidence="12">
    <location>
        <position position="313"/>
    </location>
    <ligand>
        <name>5-aminolevulinate</name>
        <dbReference type="ChEBI" id="CHEBI:356416"/>
        <label>2</label>
    </ligand>
</feature>
<dbReference type="EMBL" id="MSIF01000017">
    <property type="protein sequence ID" value="OLF07099.1"/>
    <property type="molecule type" value="Genomic_DNA"/>
</dbReference>
<keyword evidence="7 14" id="KW-0456">Lyase</keyword>
<gene>
    <name evidence="16" type="ORF">BLA60_28170</name>
</gene>
<dbReference type="Proteomes" id="UP000185696">
    <property type="component" value="Unassembled WGS sequence"/>
</dbReference>
<dbReference type="FunFam" id="3.20.20.70:FF:000019">
    <property type="entry name" value="Delta-aminolevulinic acid dehydratase"/>
    <property type="match status" value="1"/>
</dbReference>
<evidence type="ECO:0000313" key="16">
    <source>
        <dbReference type="EMBL" id="OLF07099.1"/>
    </source>
</evidence>
<evidence type="ECO:0000256" key="11">
    <source>
        <dbReference type="PIRSR" id="PIRSR001415-1"/>
    </source>
</evidence>
<dbReference type="PANTHER" id="PTHR11458">
    <property type="entry name" value="DELTA-AMINOLEVULINIC ACID DEHYDRATASE"/>
    <property type="match status" value="1"/>
</dbReference>
<dbReference type="Gene3D" id="3.20.20.70">
    <property type="entry name" value="Aldolase class I"/>
    <property type="match status" value="1"/>
</dbReference>
<dbReference type="AlphaFoldDB" id="A0A7Z1AVS5"/>
<dbReference type="NCBIfam" id="NF006762">
    <property type="entry name" value="PRK09283.1"/>
    <property type="match status" value="1"/>
</dbReference>
<evidence type="ECO:0000256" key="8">
    <source>
        <dbReference type="ARBA" id="ARBA00023244"/>
    </source>
</evidence>
<dbReference type="GO" id="GO:0008270">
    <property type="term" value="F:zinc ion binding"/>
    <property type="evidence" value="ECO:0007669"/>
    <property type="project" value="TreeGrafter"/>
</dbReference>
<reference evidence="16 17" key="1">
    <citation type="submission" date="2016-12" db="EMBL/GenBank/DDBJ databases">
        <title>The draft genome sequence of Actinophytocola xinjiangensis.</title>
        <authorList>
            <person name="Wang W."/>
            <person name="Yuan L."/>
        </authorList>
    </citation>
    <scope>NUCLEOTIDE SEQUENCE [LARGE SCALE GENOMIC DNA]</scope>
    <source>
        <strain evidence="16 17">CGMCC 4.4663</strain>
    </source>
</reference>
<evidence type="ECO:0000256" key="9">
    <source>
        <dbReference type="ARBA" id="ARBA00025628"/>
    </source>
</evidence>
<comment type="similarity">
    <text evidence="2 15">Belongs to the ALAD family.</text>
</comment>
<dbReference type="Pfam" id="PF00490">
    <property type="entry name" value="ALAD"/>
    <property type="match status" value="1"/>
</dbReference>
<dbReference type="GO" id="GO:0006782">
    <property type="term" value="P:protoporphyrinogen IX biosynthetic process"/>
    <property type="evidence" value="ECO:0007669"/>
    <property type="project" value="UniProtKB-UniPathway"/>
</dbReference>
<dbReference type="SUPFAM" id="SSF51569">
    <property type="entry name" value="Aldolase"/>
    <property type="match status" value="1"/>
</dbReference>
<evidence type="ECO:0000256" key="10">
    <source>
        <dbReference type="ARBA" id="ARBA00047651"/>
    </source>
</evidence>
<proteinExistence type="inferred from homology"/>
<dbReference type="PROSITE" id="PS00169">
    <property type="entry name" value="D_ALA_DEHYDRATASE"/>
    <property type="match status" value="1"/>
</dbReference>
<keyword evidence="13" id="KW-0479">Metal-binding</keyword>
<feature type="active site" description="Schiff-base intermediate with substrate" evidence="11">
    <location>
        <position position="196"/>
    </location>
</feature>
<evidence type="ECO:0000256" key="7">
    <source>
        <dbReference type="ARBA" id="ARBA00023239"/>
    </source>
</evidence>
<name>A0A7Z1AVS5_9PSEU</name>
<feature type="binding site" evidence="12">
    <location>
        <position position="274"/>
    </location>
    <ligand>
        <name>5-aminolevulinate</name>
        <dbReference type="ChEBI" id="CHEBI:356416"/>
        <label>2</label>
    </ligand>
</feature>
<evidence type="ECO:0000256" key="2">
    <source>
        <dbReference type="ARBA" id="ARBA00008055"/>
    </source>
</evidence>
<comment type="subunit">
    <text evidence="3 14">Homooctamer.</text>
</comment>
<comment type="function">
    <text evidence="9">Catalyzes an early step in the biosynthesis of tetrapyrroles. Binds two molecules of 5-aminolevulinate per subunit, each at a distinct site, and catalyzes their condensation to form porphobilinogen.</text>
</comment>
<dbReference type="RefSeq" id="WP_075136042.1">
    <property type="nucleotide sequence ID" value="NZ_MSIF01000017.1"/>
</dbReference>
<dbReference type="EC" id="4.2.1.24" evidence="4 14"/>
<keyword evidence="17" id="KW-1185">Reference proteome</keyword>
<dbReference type="InterPro" id="IPR001731">
    <property type="entry name" value="ALAD"/>
</dbReference>
<dbReference type="PIRSF" id="PIRSF001415">
    <property type="entry name" value="Porphbilin_synth"/>
    <property type="match status" value="1"/>
</dbReference>
<keyword evidence="6" id="KW-0350">Heme biosynthesis</keyword>
<comment type="pathway">
    <text evidence="1">Porphyrin-containing compound metabolism; protoporphyrin-IX biosynthesis; coproporphyrinogen-III from 5-aminolevulinate: step 1/4.</text>
</comment>
<sequence>MFPSHRPRRLRGTAALRRLVAETTVRPNQLVLPMFVREGATEPQPIATMPGVVQHTRDSLRKAAVEAVAAGVGGLMLFGVPQRRDATGSGGLDPDGVLNVALRDLRAELGDDTVLMSDLCLDEFTDHGHCGVLDADGNVDNDATLRIYGDMALAQAEAGAHLLGPSGMMDGQVGAIREALDRAGRGDVGVLAYSAKYNSAFYGPFRDAVESQLVGDRKTYQQDPGNVREALREVRLDLDEGADLVMVKPGMLYLDVLRAVSEISDVPVAAYQISGEYGMVEAAVAAGWLDRRAAVLETLTAFRRAGADVVLTYWAVEAAGWLR</sequence>
<evidence type="ECO:0000256" key="1">
    <source>
        <dbReference type="ARBA" id="ARBA00004694"/>
    </source>
</evidence>
<dbReference type="PANTHER" id="PTHR11458:SF0">
    <property type="entry name" value="DELTA-AMINOLEVULINIC ACID DEHYDRATASE"/>
    <property type="match status" value="1"/>
</dbReference>
<dbReference type="GO" id="GO:0004655">
    <property type="term" value="F:porphobilinogen synthase activity"/>
    <property type="evidence" value="ECO:0007669"/>
    <property type="project" value="UniProtKB-EC"/>
</dbReference>
<comment type="catalytic activity">
    <reaction evidence="10 14">
        <text>2 5-aminolevulinate = porphobilinogen + 2 H2O + H(+)</text>
        <dbReference type="Rhea" id="RHEA:24064"/>
        <dbReference type="ChEBI" id="CHEBI:15377"/>
        <dbReference type="ChEBI" id="CHEBI:15378"/>
        <dbReference type="ChEBI" id="CHEBI:58126"/>
        <dbReference type="ChEBI" id="CHEBI:356416"/>
        <dbReference type="EC" id="4.2.1.24"/>
    </reaction>
</comment>
<feature type="binding site" evidence="12">
    <location>
        <position position="206"/>
    </location>
    <ligand>
        <name>5-aminolevulinate</name>
        <dbReference type="ChEBI" id="CHEBI:356416"/>
        <label>1</label>
    </ligand>
</feature>
<evidence type="ECO:0000256" key="5">
    <source>
        <dbReference type="ARBA" id="ARBA00020771"/>
    </source>
</evidence>
<evidence type="ECO:0000256" key="12">
    <source>
        <dbReference type="PIRSR" id="PIRSR001415-2"/>
    </source>
</evidence>
<evidence type="ECO:0000256" key="6">
    <source>
        <dbReference type="ARBA" id="ARBA00023133"/>
    </source>
</evidence>
<evidence type="ECO:0000256" key="15">
    <source>
        <dbReference type="RuleBase" id="RU004161"/>
    </source>
</evidence>
<feature type="binding site" evidence="13">
    <location>
        <position position="233"/>
    </location>
    <ligand>
        <name>Mg(2+)</name>
        <dbReference type="ChEBI" id="CHEBI:18420"/>
    </ligand>
</feature>
<dbReference type="PRINTS" id="PR00144">
    <property type="entry name" value="DALDHYDRTASE"/>
</dbReference>